<accession>A0A9X2IZB9</accession>
<dbReference type="Proteomes" id="UP001139157">
    <property type="component" value="Unassembled WGS sequence"/>
</dbReference>
<evidence type="ECO:0000313" key="2">
    <source>
        <dbReference type="EMBL" id="MCM6777338.1"/>
    </source>
</evidence>
<dbReference type="RefSeq" id="WP_251916340.1">
    <property type="nucleotide sequence ID" value="NZ_JAMRXG010000014.1"/>
</dbReference>
<organism evidence="2 3">
    <name type="scientific">Nocardia pulmonis</name>
    <dbReference type="NCBI Taxonomy" id="2951408"/>
    <lineage>
        <taxon>Bacteria</taxon>
        <taxon>Bacillati</taxon>
        <taxon>Actinomycetota</taxon>
        <taxon>Actinomycetes</taxon>
        <taxon>Mycobacteriales</taxon>
        <taxon>Nocardiaceae</taxon>
        <taxon>Nocardia</taxon>
    </lineage>
</organism>
<feature type="compositionally biased region" description="Low complexity" evidence="1">
    <location>
        <begin position="88"/>
        <end position="112"/>
    </location>
</feature>
<feature type="region of interest" description="Disordered" evidence="1">
    <location>
        <begin position="65"/>
        <end position="157"/>
    </location>
</feature>
<name>A0A9X2IZB9_9NOCA</name>
<gene>
    <name evidence="2" type="ORF">NDR86_28010</name>
</gene>
<comment type="caution">
    <text evidence="2">The sequence shown here is derived from an EMBL/GenBank/DDBJ whole genome shotgun (WGS) entry which is preliminary data.</text>
</comment>
<proteinExistence type="predicted"/>
<reference evidence="2" key="1">
    <citation type="submission" date="2022-06" db="EMBL/GenBank/DDBJ databases">
        <title>Novel species in genus nocardia.</title>
        <authorList>
            <person name="Li F."/>
        </authorList>
    </citation>
    <scope>NUCLEOTIDE SEQUENCE</scope>
    <source>
        <strain evidence="2">CDC141</strain>
    </source>
</reference>
<evidence type="ECO:0000256" key="1">
    <source>
        <dbReference type="SAM" id="MobiDB-lite"/>
    </source>
</evidence>
<dbReference type="AlphaFoldDB" id="A0A9X2IZB9"/>
<dbReference type="EMBL" id="JAMRXG010000014">
    <property type="protein sequence ID" value="MCM6777338.1"/>
    <property type="molecule type" value="Genomic_DNA"/>
</dbReference>
<evidence type="ECO:0000313" key="3">
    <source>
        <dbReference type="Proteomes" id="UP001139157"/>
    </source>
</evidence>
<sequence>MATGLIANYDALERRTVARLCLEIPGEGGGLDVWRRSLNVPTGIRIALAALPLAIALGYTTLAQAEPGPVQPGVTAPASPAPEEPAELRAATPQTPAAPPARQRPTTPQKTETPPPPPPHSIRVGDFEAPMPEQVPPEVVQGLQNAIDPGARDRPKP</sequence>
<keyword evidence="3" id="KW-1185">Reference proteome</keyword>
<protein>
    <submittedName>
        <fullName evidence="2">Uncharacterized protein</fullName>
    </submittedName>
</protein>